<comment type="caution">
    <text evidence="2">The sequence shown here is derived from an EMBL/GenBank/DDBJ whole genome shotgun (WGS) entry which is preliminary data.</text>
</comment>
<organism evidence="2 3">
    <name type="scientific">Riccia sorocarpa</name>
    <dbReference type="NCBI Taxonomy" id="122646"/>
    <lineage>
        <taxon>Eukaryota</taxon>
        <taxon>Viridiplantae</taxon>
        <taxon>Streptophyta</taxon>
        <taxon>Embryophyta</taxon>
        <taxon>Marchantiophyta</taxon>
        <taxon>Marchantiopsida</taxon>
        <taxon>Marchantiidae</taxon>
        <taxon>Marchantiales</taxon>
        <taxon>Ricciaceae</taxon>
        <taxon>Riccia</taxon>
    </lineage>
</organism>
<protein>
    <submittedName>
        <fullName evidence="2">Uncharacterized protein</fullName>
    </submittedName>
</protein>
<sequence length="107" mass="11965">MHRIRGPSPKEQGIPGACDGGAIAPESQEIPFVDLVDDTTDFTEGTPGENTPVHGDQPSFMAQLLSDDEMEPQQPEEDRKLDLMNQMIELKRMELEFLREKHRGSSS</sequence>
<dbReference type="Proteomes" id="UP001633002">
    <property type="component" value="Unassembled WGS sequence"/>
</dbReference>
<feature type="region of interest" description="Disordered" evidence="1">
    <location>
        <begin position="1"/>
        <end position="24"/>
    </location>
</feature>
<evidence type="ECO:0000256" key="1">
    <source>
        <dbReference type="SAM" id="MobiDB-lite"/>
    </source>
</evidence>
<evidence type="ECO:0000313" key="3">
    <source>
        <dbReference type="Proteomes" id="UP001633002"/>
    </source>
</evidence>
<keyword evidence="3" id="KW-1185">Reference proteome</keyword>
<reference evidence="2 3" key="1">
    <citation type="submission" date="2024-09" db="EMBL/GenBank/DDBJ databases">
        <title>Chromosome-scale assembly of Riccia sorocarpa.</title>
        <authorList>
            <person name="Paukszto L."/>
        </authorList>
    </citation>
    <scope>NUCLEOTIDE SEQUENCE [LARGE SCALE GENOMIC DNA]</scope>
    <source>
        <strain evidence="2">LP-2024</strain>
        <tissue evidence="2">Aerial parts of the thallus</tissue>
    </source>
</reference>
<dbReference type="AlphaFoldDB" id="A0ABD3GZF4"/>
<dbReference type="EMBL" id="JBJQOH010000006">
    <property type="protein sequence ID" value="KAL3684066.1"/>
    <property type="molecule type" value="Genomic_DNA"/>
</dbReference>
<proteinExistence type="predicted"/>
<gene>
    <name evidence="2" type="ORF">R1sor_002088</name>
</gene>
<name>A0ABD3GZF4_9MARC</name>
<accession>A0ABD3GZF4</accession>
<evidence type="ECO:0000313" key="2">
    <source>
        <dbReference type="EMBL" id="KAL3684066.1"/>
    </source>
</evidence>